<feature type="signal peptide" evidence="1">
    <location>
        <begin position="1"/>
        <end position="22"/>
    </location>
</feature>
<dbReference type="PANTHER" id="PTHR37691:SF1">
    <property type="entry name" value="BLR3518 PROTEIN"/>
    <property type="match status" value="1"/>
</dbReference>
<keyword evidence="3" id="KW-1185">Reference proteome</keyword>
<organism evidence="2 3">
    <name type="scientific">Congregibacter variabilis</name>
    <dbReference type="NCBI Taxonomy" id="3081200"/>
    <lineage>
        <taxon>Bacteria</taxon>
        <taxon>Pseudomonadati</taxon>
        <taxon>Pseudomonadota</taxon>
        <taxon>Gammaproteobacteria</taxon>
        <taxon>Cellvibrionales</taxon>
        <taxon>Halieaceae</taxon>
        <taxon>Congregibacter</taxon>
    </lineage>
</organism>
<protein>
    <submittedName>
        <fullName evidence="2">DsrE family protein</fullName>
    </submittedName>
</protein>
<dbReference type="Proteomes" id="UP001626537">
    <property type="component" value="Chromosome"/>
</dbReference>
<dbReference type="Pfam" id="PF02635">
    <property type="entry name" value="DsrE"/>
    <property type="match status" value="1"/>
</dbReference>
<dbReference type="SUPFAM" id="SSF75169">
    <property type="entry name" value="DsrEFH-like"/>
    <property type="match status" value="1"/>
</dbReference>
<feature type="chain" id="PRO_5045112470" evidence="1">
    <location>
        <begin position="23"/>
        <end position="176"/>
    </location>
</feature>
<evidence type="ECO:0000313" key="2">
    <source>
        <dbReference type="EMBL" id="WOJ92776.1"/>
    </source>
</evidence>
<evidence type="ECO:0000313" key="3">
    <source>
        <dbReference type="Proteomes" id="UP001626537"/>
    </source>
</evidence>
<proteinExistence type="predicted"/>
<dbReference type="PANTHER" id="PTHR37691">
    <property type="entry name" value="BLR3518 PROTEIN"/>
    <property type="match status" value="1"/>
</dbReference>
<sequence length="176" mass="18622">MMKRCLLAAAFIALVAAHGAMAGPEDFHPDGLIKGYGKFADVPAAKPLPADTRFKVAMDVVDGGVTGEVNSIFAIAAGFINLQHANGIPPEQVDIALVVHGPAHRDLLNDKAYGGDNPNAELLEILQAYNVKVLYCGQNAVKNDVAAKDLLPGVEMTHSATTTHVLLQQQGYSLRP</sequence>
<keyword evidence="1" id="KW-0732">Signal</keyword>
<dbReference type="InterPro" id="IPR027396">
    <property type="entry name" value="DsrEFH-like"/>
</dbReference>
<dbReference type="Gene3D" id="3.40.1260.10">
    <property type="entry name" value="DsrEFH-like"/>
    <property type="match status" value="1"/>
</dbReference>
<name>A0ABZ0I3U0_9GAMM</name>
<gene>
    <name evidence="2" type="ORF">R0135_13405</name>
</gene>
<reference evidence="2 3" key="1">
    <citation type="submission" date="2023-10" db="EMBL/GenBank/DDBJ databases">
        <title>Two novel species belonging to the OM43/NOR5 clade.</title>
        <authorList>
            <person name="Park M."/>
        </authorList>
    </citation>
    <scope>NUCLEOTIDE SEQUENCE [LARGE SCALE GENOMIC DNA]</scope>
    <source>
        <strain evidence="2 3">IMCC43200</strain>
    </source>
</reference>
<dbReference type="InterPro" id="IPR003787">
    <property type="entry name" value="Sulphur_relay_DsrE/F-like"/>
</dbReference>
<dbReference type="RefSeq" id="WP_407347383.1">
    <property type="nucleotide sequence ID" value="NZ_CP136864.1"/>
</dbReference>
<accession>A0ABZ0I3U0</accession>
<dbReference type="EMBL" id="CP136864">
    <property type="protein sequence ID" value="WOJ92776.1"/>
    <property type="molecule type" value="Genomic_DNA"/>
</dbReference>
<evidence type="ECO:0000256" key="1">
    <source>
        <dbReference type="SAM" id="SignalP"/>
    </source>
</evidence>